<proteinExistence type="predicted"/>
<keyword evidence="2" id="KW-1185">Reference proteome</keyword>
<reference evidence="1 2" key="1">
    <citation type="journal article" date="2024" name="Plant Biotechnol. J.">
        <title>Genome and CRISPR/Cas9 system of a widespread forest tree (Populus alba) in the world.</title>
        <authorList>
            <person name="Liu Y.J."/>
            <person name="Jiang P.F."/>
            <person name="Han X.M."/>
            <person name="Li X.Y."/>
            <person name="Wang H.M."/>
            <person name="Wang Y.J."/>
            <person name="Wang X.X."/>
            <person name="Zeng Q.Y."/>
        </authorList>
    </citation>
    <scope>NUCLEOTIDE SEQUENCE [LARGE SCALE GENOMIC DNA]</scope>
    <source>
        <strain evidence="2">cv. PAL-ZL1</strain>
    </source>
</reference>
<name>A0ACC4BY59_POPAL</name>
<comment type="caution">
    <text evidence="1">The sequence shown here is derived from an EMBL/GenBank/DDBJ whole genome shotgun (WGS) entry which is preliminary data.</text>
</comment>
<evidence type="ECO:0000313" key="2">
    <source>
        <dbReference type="Proteomes" id="UP000309997"/>
    </source>
</evidence>
<protein>
    <submittedName>
        <fullName evidence="1">Uncharacterized protein</fullName>
    </submittedName>
</protein>
<sequence>MKGQSLRSRMELFEPESLGHCMLCRIGSRVGYLWLGDRIRRRMTVQNLIDHSHGICPERSEIYVACVQEVRELDDISEKLCAVPKLLEVEGADRFWRIDWEKSEELAQSPDMLELHKREKREKMDTGAQYYYSLLWLLTFFMIKLLLGEDVIFSDIWNPYHLKSTSMKVNPTGSFFLCFNPRFAPHIWKGGSKVLIKVL</sequence>
<dbReference type="Proteomes" id="UP000309997">
    <property type="component" value="Unassembled WGS sequence"/>
</dbReference>
<organism evidence="1 2">
    <name type="scientific">Populus alba</name>
    <name type="common">White poplar</name>
    <dbReference type="NCBI Taxonomy" id="43335"/>
    <lineage>
        <taxon>Eukaryota</taxon>
        <taxon>Viridiplantae</taxon>
        <taxon>Streptophyta</taxon>
        <taxon>Embryophyta</taxon>
        <taxon>Tracheophyta</taxon>
        <taxon>Spermatophyta</taxon>
        <taxon>Magnoliopsida</taxon>
        <taxon>eudicotyledons</taxon>
        <taxon>Gunneridae</taxon>
        <taxon>Pentapetalae</taxon>
        <taxon>rosids</taxon>
        <taxon>fabids</taxon>
        <taxon>Malpighiales</taxon>
        <taxon>Salicaceae</taxon>
        <taxon>Saliceae</taxon>
        <taxon>Populus</taxon>
    </lineage>
</organism>
<dbReference type="EMBL" id="RCHU02000007">
    <property type="protein sequence ID" value="KAL3583550.1"/>
    <property type="molecule type" value="Genomic_DNA"/>
</dbReference>
<evidence type="ECO:0000313" key="1">
    <source>
        <dbReference type="EMBL" id="KAL3583550.1"/>
    </source>
</evidence>
<gene>
    <name evidence="1" type="ORF">D5086_014611</name>
</gene>
<accession>A0ACC4BY59</accession>